<feature type="region of interest" description="Disordered" evidence="1">
    <location>
        <begin position="168"/>
        <end position="210"/>
    </location>
</feature>
<feature type="compositionally biased region" description="Basic residues" evidence="1">
    <location>
        <begin position="8"/>
        <end position="20"/>
    </location>
</feature>
<reference evidence="2" key="1">
    <citation type="submission" date="2020-02" db="EMBL/GenBank/DDBJ databases">
        <authorList>
            <person name="Meier V. D."/>
        </authorList>
    </citation>
    <scope>NUCLEOTIDE SEQUENCE</scope>
    <source>
        <strain evidence="2">AVDCRST_MAG11</strain>
    </source>
</reference>
<dbReference type="EMBL" id="CADCTU010000841">
    <property type="protein sequence ID" value="CAA9358378.1"/>
    <property type="molecule type" value="Genomic_DNA"/>
</dbReference>
<organism evidence="2">
    <name type="scientific">uncultured Gemmatimonadaceae bacterium</name>
    <dbReference type="NCBI Taxonomy" id="246130"/>
    <lineage>
        <taxon>Bacteria</taxon>
        <taxon>Pseudomonadati</taxon>
        <taxon>Gemmatimonadota</taxon>
        <taxon>Gemmatimonadia</taxon>
        <taxon>Gemmatimonadales</taxon>
        <taxon>Gemmatimonadaceae</taxon>
        <taxon>environmental samples</taxon>
    </lineage>
</organism>
<dbReference type="AlphaFoldDB" id="A0A6J4MFJ5"/>
<feature type="non-terminal residue" evidence="2">
    <location>
        <position position="1"/>
    </location>
</feature>
<accession>A0A6J4MFJ5</accession>
<feature type="compositionally biased region" description="Basic residues" evidence="1">
    <location>
        <begin position="89"/>
        <end position="98"/>
    </location>
</feature>
<feature type="compositionally biased region" description="Low complexity" evidence="1">
    <location>
        <begin position="188"/>
        <end position="200"/>
    </location>
</feature>
<feature type="non-terminal residue" evidence="2">
    <location>
        <position position="240"/>
    </location>
</feature>
<evidence type="ECO:0000256" key="1">
    <source>
        <dbReference type="SAM" id="MobiDB-lite"/>
    </source>
</evidence>
<feature type="compositionally biased region" description="Basic residues" evidence="1">
    <location>
        <begin position="31"/>
        <end position="80"/>
    </location>
</feature>
<sequence length="240" mass="26596">VFRGASVGRRRGGPRVRARHGPPAPRGAPSGRRRAAGRPRRVRRGGRRRAPRGRRPAPRLRARRPGRAPAVRRRRGRRRLLPQPARVPRGPRRTRGRGRAGAPARRSGRRRALGLGLATVRRVGQGARAPPGACVRRLAAGVDGALGRVDGPTPLGRLQRRRAVLRRRPRPGARQHDVRRSVVRARQRAGVPRARPARPGGPRGRRGVHAGAVRAGRTRAVRLQHHRLRVRRPARRPQPV</sequence>
<name>A0A6J4MFJ5_9BACT</name>
<proteinExistence type="predicted"/>
<gene>
    <name evidence="2" type="ORF">AVDCRST_MAG11-3952</name>
</gene>
<feature type="region of interest" description="Disordered" evidence="1">
    <location>
        <begin position="1"/>
        <end position="108"/>
    </location>
</feature>
<evidence type="ECO:0000313" key="2">
    <source>
        <dbReference type="EMBL" id="CAA9358378.1"/>
    </source>
</evidence>
<protein>
    <submittedName>
        <fullName evidence="2">Uncharacterized protein</fullName>
    </submittedName>
</protein>